<dbReference type="Proteomes" id="UP000831327">
    <property type="component" value="Chromosome"/>
</dbReference>
<accession>A0ABM8I6P7</accession>
<evidence type="ECO:0000256" key="3">
    <source>
        <dbReference type="ARBA" id="ARBA00022989"/>
    </source>
</evidence>
<evidence type="ECO:0000259" key="6">
    <source>
        <dbReference type="Pfam" id="PF00892"/>
    </source>
</evidence>
<gene>
    <name evidence="7" type="ORF">Rmf_44120</name>
</gene>
<feature type="domain" description="EamA" evidence="6">
    <location>
        <begin position="157"/>
        <end position="292"/>
    </location>
</feature>
<dbReference type="InterPro" id="IPR037185">
    <property type="entry name" value="EmrE-like"/>
</dbReference>
<feature type="transmembrane region" description="Helical" evidence="5">
    <location>
        <begin position="98"/>
        <end position="118"/>
    </location>
</feature>
<feature type="transmembrane region" description="Helical" evidence="5">
    <location>
        <begin position="219"/>
        <end position="240"/>
    </location>
</feature>
<evidence type="ECO:0000256" key="2">
    <source>
        <dbReference type="ARBA" id="ARBA00022692"/>
    </source>
</evidence>
<name>A0ABM8I6P7_9PROT</name>
<feature type="domain" description="EamA" evidence="6">
    <location>
        <begin position="12"/>
        <end position="144"/>
    </location>
</feature>
<feature type="transmembrane region" description="Helical" evidence="5">
    <location>
        <begin position="69"/>
        <end position="92"/>
    </location>
</feature>
<dbReference type="Pfam" id="PF00892">
    <property type="entry name" value="EamA"/>
    <property type="match status" value="2"/>
</dbReference>
<evidence type="ECO:0000256" key="5">
    <source>
        <dbReference type="SAM" id="Phobius"/>
    </source>
</evidence>
<dbReference type="SUPFAM" id="SSF103481">
    <property type="entry name" value="Multidrug resistance efflux transporter EmrE"/>
    <property type="match status" value="2"/>
</dbReference>
<feature type="transmembrane region" description="Helical" evidence="5">
    <location>
        <begin position="154"/>
        <end position="172"/>
    </location>
</feature>
<keyword evidence="3 5" id="KW-1133">Transmembrane helix</keyword>
<reference evidence="7 8" key="1">
    <citation type="journal article" date="2016" name="Microbes Environ.">
        <title>Phylogenetically diverse aerobic anoxygenic phototrophic bacteria isolated from epilithic biofilms in Tama river, Japan.</title>
        <authorList>
            <person name="Hirose S."/>
            <person name="Matsuura K."/>
            <person name="Haruta S."/>
        </authorList>
    </citation>
    <scope>NUCLEOTIDE SEQUENCE [LARGE SCALE GENOMIC DNA]</scope>
    <source>
        <strain evidence="7 8">S08</strain>
    </source>
</reference>
<keyword evidence="4 5" id="KW-0472">Membrane</keyword>
<evidence type="ECO:0000313" key="7">
    <source>
        <dbReference type="EMBL" id="BDG74483.1"/>
    </source>
</evidence>
<dbReference type="InterPro" id="IPR050638">
    <property type="entry name" value="AA-Vitamin_Transporters"/>
</dbReference>
<feature type="transmembrane region" description="Helical" evidence="5">
    <location>
        <begin position="39"/>
        <end position="57"/>
    </location>
</feature>
<feature type="transmembrane region" description="Helical" evidence="5">
    <location>
        <begin position="252"/>
        <end position="271"/>
    </location>
</feature>
<feature type="transmembrane region" description="Helical" evidence="5">
    <location>
        <begin position="184"/>
        <end position="207"/>
    </location>
</feature>
<dbReference type="EMBL" id="AP025637">
    <property type="protein sequence ID" value="BDG74483.1"/>
    <property type="molecule type" value="Genomic_DNA"/>
</dbReference>
<keyword evidence="8" id="KW-1185">Reference proteome</keyword>
<sequence length="302" mass="31735">MSDTRRILAGEWVLLGLLSLLWGGSFFFAKVALSEVPPLTIVLARVAIAASALWLYLRLRGAAIPSSAAIWWAFCGMGFLNNLLPFSLIFWGQTFIDSGLASIINATTPLFSILIAHFLAADERLSLNKLAGIALGIAGVAVLLSAHTSSGRDGAFWGVLACLGAAVSYGFANTFGRRFKRMGIAPAVGAFGQITATACMALPLVLLVDRPWQQGMPGLVTWGALIGLALLSTALAYIIFFRLIATAGATNTSLVTLLIPVSAVLLGAGFLGERLSALQFGGMALIGLGLIVLDGRLLDRSR</sequence>
<evidence type="ECO:0000256" key="1">
    <source>
        <dbReference type="ARBA" id="ARBA00004141"/>
    </source>
</evidence>
<proteinExistence type="predicted"/>
<comment type="subcellular location">
    <subcellularLocation>
        <location evidence="1">Membrane</location>
        <topology evidence="1">Multi-pass membrane protein</topology>
    </subcellularLocation>
</comment>
<dbReference type="InterPro" id="IPR000620">
    <property type="entry name" value="EamA_dom"/>
</dbReference>
<feature type="transmembrane region" description="Helical" evidence="5">
    <location>
        <begin position="277"/>
        <end position="298"/>
    </location>
</feature>
<evidence type="ECO:0000313" key="8">
    <source>
        <dbReference type="Proteomes" id="UP000831327"/>
    </source>
</evidence>
<feature type="transmembrane region" description="Helical" evidence="5">
    <location>
        <begin position="12"/>
        <end position="33"/>
    </location>
</feature>
<dbReference type="PANTHER" id="PTHR32322:SF9">
    <property type="entry name" value="AMINO-ACID METABOLITE EFFLUX PUMP-RELATED"/>
    <property type="match status" value="1"/>
</dbReference>
<organism evidence="7 8">
    <name type="scientific">Roseomonas fluvialis</name>
    <dbReference type="NCBI Taxonomy" id="1750527"/>
    <lineage>
        <taxon>Bacteria</taxon>
        <taxon>Pseudomonadati</taxon>
        <taxon>Pseudomonadota</taxon>
        <taxon>Alphaproteobacteria</taxon>
        <taxon>Acetobacterales</taxon>
        <taxon>Roseomonadaceae</taxon>
        <taxon>Roseomonas</taxon>
    </lineage>
</organism>
<feature type="transmembrane region" description="Helical" evidence="5">
    <location>
        <begin position="130"/>
        <end position="148"/>
    </location>
</feature>
<evidence type="ECO:0000256" key="4">
    <source>
        <dbReference type="ARBA" id="ARBA00023136"/>
    </source>
</evidence>
<dbReference type="PANTHER" id="PTHR32322">
    <property type="entry name" value="INNER MEMBRANE TRANSPORTER"/>
    <property type="match status" value="1"/>
</dbReference>
<keyword evidence="2 5" id="KW-0812">Transmembrane</keyword>
<protein>
    <submittedName>
        <fullName evidence="7">ABC transporter permease</fullName>
    </submittedName>
</protein>
<dbReference type="RefSeq" id="WP_244408650.1">
    <property type="nucleotide sequence ID" value="NZ_AP025637.1"/>
</dbReference>